<evidence type="ECO:0000313" key="2">
    <source>
        <dbReference type="EMBL" id="MCT2585841.1"/>
    </source>
</evidence>
<proteinExistence type="predicted"/>
<keyword evidence="1" id="KW-1133">Transmembrane helix</keyword>
<comment type="caution">
    <text evidence="2">The sequence shown here is derived from an EMBL/GenBank/DDBJ whole genome shotgun (WGS) entry which is preliminary data.</text>
</comment>
<accession>A0ABT2JDJ1</accession>
<dbReference type="EMBL" id="JAFFZE010000016">
    <property type="protein sequence ID" value="MCT2585841.1"/>
    <property type="molecule type" value="Genomic_DNA"/>
</dbReference>
<keyword evidence="3" id="KW-1185">Reference proteome</keyword>
<name>A0ABT2JDJ1_9PSEU</name>
<evidence type="ECO:0000313" key="3">
    <source>
        <dbReference type="Proteomes" id="UP001156441"/>
    </source>
</evidence>
<feature type="transmembrane region" description="Helical" evidence="1">
    <location>
        <begin position="137"/>
        <end position="162"/>
    </location>
</feature>
<feature type="transmembrane region" description="Helical" evidence="1">
    <location>
        <begin position="60"/>
        <end position="86"/>
    </location>
</feature>
<feature type="transmembrane region" description="Helical" evidence="1">
    <location>
        <begin position="198"/>
        <end position="218"/>
    </location>
</feature>
<protein>
    <submittedName>
        <fullName evidence="2">DUF4386 family protein</fullName>
    </submittedName>
</protein>
<feature type="transmembrane region" description="Helical" evidence="1">
    <location>
        <begin position="169"/>
        <end position="192"/>
    </location>
</feature>
<dbReference type="Proteomes" id="UP001156441">
    <property type="component" value="Unassembled WGS sequence"/>
</dbReference>
<keyword evidence="1" id="KW-0472">Membrane</keyword>
<feature type="transmembrane region" description="Helical" evidence="1">
    <location>
        <begin position="98"/>
        <end position="117"/>
    </location>
</feature>
<evidence type="ECO:0000256" key="1">
    <source>
        <dbReference type="SAM" id="Phobius"/>
    </source>
</evidence>
<sequence length="225" mass="22737">MTTTVSRSTSGASVAVPALVTAGLFVVSLLAGLVFAGAVYTNPFGDDAGIAAFYAGHPTLVSWVGFLQFGTGLALAVLTATLVVRLRSLAPGLPAHTAVAAAGGLVAAAFLALNGLVQWVLAHPGVTEEPAVRRAMHYLYFGLGGFAHVAAGALLVGAVSLVARRAALLPGWLSAAGLVIAGLSLASSLTFVTEPATTLIPVGRFAALLWLVAVGFLLPARARER</sequence>
<feature type="transmembrane region" description="Helical" evidence="1">
    <location>
        <begin position="12"/>
        <end position="40"/>
    </location>
</feature>
<reference evidence="2 3" key="1">
    <citation type="submission" date="2021-02" db="EMBL/GenBank/DDBJ databases">
        <title>Actinophytocola xerophila sp. nov., isolated from soil of cotton cropping field.</title>
        <authorList>
            <person name="Huang R."/>
            <person name="Chen X."/>
            <person name="Ge X."/>
            <person name="Liu W."/>
        </authorList>
    </citation>
    <scope>NUCLEOTIDE SEQUENCE [LARGE SCALE GENOMIC DNA]</scope>
    <source>
        <strain evidence="2 3">S1-96</strain>
    </source>
</reference>
<keyword evidence="1" id="KW-0812">Transmembrane</keyword>
<gene>
    <name evidence="2" type="ORF">JT362_22235</name>
</gene>
<dbReference type="RefSeq" id="WP_260193564.1">
    <property type="nucleotide sequence ID" value="NZ_JAFFZE010000016.1"/>
</dbReference>
<organism evidence="2 3">
    <name type="scientific">Actinophytocola gossypii</name>
    <dbReference type="NCBI Taxonomy" id="2812003"/>
    <lineage>
        <taxon>Bacteria</taxon>
        <taxon>Bacillati</taxon>
        <taxon>Actinomycetota</taxon>
        <taxon>Actinomycetes</taxon>
        <taxon>Pseudonocardiales</taxon>
        <taxon>Pseudonocardiaceae</taxon>
    </lineage>
</organism>